<evidence type="ECO:0000256" key="4">
    <source>
        <dbReference type="ARBA" id="ARBA00023002"/>
    </source>
</evidence>
<feature type="region of interest" description="Disordered" evidence="5">
    <location>
        <begin position="646"/>
        <end position="672"/>
    </location>
</feature>
<evidence type="ECO:0000256" key="1">
    <source>
        <dbReference type="ARBA" id="ARBA00010139"/>
    </source>
</evidence>
<dbReference type="SUPFAM" id="SSF51905">
    <property type="entry name" value="FAD/NAD(P)-binding domain"/>
    <property type="match status" value="3"/>
</dbReference>
<dbReference type="EMBL" id="NCSJ02000033">
    <property type="protein sequence ID" value="RFU33572.1"/>
    <property type="molecule type" value="Genomic_DNA"/>
</dbReference>
<feature type="non-terminal residue" evidence="6">
    <location>
        <position position="672"/>
    </location>
</feature>
<dbReference type="OMA" id="NSECQMR"/>
<keyword evidence="4" id="KW-0560">Oxidoreductase</keyword>
<name>A0A3E2HK68_SCYLI</name>
<evidence type="ECO:0000313" key="6">
    <source>
        <dbReference type="EMBL" id="RFU33572.1"/>
    </source>
</evidence>
<dbReference type="PANTHER" id="PTHR42877">
    <property type="entry name" value="L-ORNITHINE N(5)-MONOOXYGENASE-RELATED"/>
    <property type="match status" value="1"/>
</dbReference>
<feature type="non-terminal residue" evidence="6">
    <location>
        <position position="1"/>
    </location>
</feature>
<dbReference type="InterPro" id="IPR020946">
    <property type="entry name" value="Flavin_mOase-like"/>
</dbReference>
<dbReference type="OrthoDB" id="74360at2759"/>
<keyword evidence="7" id="KW-1185">Reference proteome</keyword>
<keyword evidence="2" id="KW-0285">Flavoprotein</keyword>
<dbReference type="Gene3D" id="3.50.50.60">
    <property type="entry name" value="FAD/NAD(P)-binding domain"/>
    <property type="match status" value="2"/>
</dbReference>
<comment type="similarity">
    <text evidence="1">Belongs to the FAD-binding monooxygenase family.</text>
</comment>
<evidence type="ECO:0000256" key="3">
    <source>
        <dbReference type="ARBA" id="ARBA00022827"/>
    </source>
</evidence>
<dbReference type="Proteomes" id="UP000258309">
    <property type="component" value="Unassembled WGS sequence"/>
</dbReference>
<dbReference type="GO" id="GO:0050661">
    <property type="term" value="F:NADP binding"/>
    <property type="evidence" value="ECO:0007669"/>
    <property type="project" value="InterPro"/>
</dbReference>
<accession>A0A3E2HK68</accession>
<dbReference type="InterPro" id="IPR051209">
    <property type="entry name" value="FAD-bind_Monooxygenase_sf"/>
</dbReference>
<dbReference type="Pfam" id="PF00743">
    <property type="entry name" value="FMO-like"/>
    <property type="match status" value="1"/>
</dbReference>
<dbReference type="PANTHER" id="PTHR42877:SF7">
    <property type="entry name" value="FLAVIN-BINDING MONOOXYGENASE-RELATED"/>
    <property type="match status" value="1"/>
</dbReference>
<keyword evidence="3" id="KW-0274">FAD</keyword>
<comment type="caution">
    <text evidence="6">The sequence shown here is derived from an EMBL/GenBank/DDBJ whole genome shotgun (WGS) entry which is preliminary data.</text>
</comment>
<gene>
    <name evidence="6" type="ORF">B7463_g2739</name>
</gene>
<dbReference type="GO" id="GO:0050660">
    <property type="term" value="F:flavin adenine dinucleotide binding"/>
    <property type="evidence" value="ECO:0007669"/>
    <property type="project" value="InterPro"/>
</dbReference>
<dbReference type="PRINTS" id="PR00469">
    <property type="entry name" value="PNDRDTASEII"/>
</dbReference>
<organism evidence="6 7">
    <name type="scientific">Scytalidium lignicola</name>
    <name type="common">Hyphomycete</name>
    <dbReference type="NCBI Taxonomy" id="5539"/>
    <lineage>
        <taxon>Eukaryota</taxon>
        <taxon>Fungi</taxon>
        <taxon>Dikarya</taxon>
        <taxon>Ascomycota</taxon>
        <taxon>Pezizomycotina</taxon>
        <taxon>Leotiomycetes</taxon>
        <taxon>Leotiomycetes incertae sedis</taxon>
        <taxon>Scytalidium</taxon>
    </lineage>
</organism>
<sequence length="672" mass="75914">MCGMALAAGPGIWLDWLGAKEQPLSGRAGGYVYIYMSSSSAPFGVTDTFSFHPRFVSGRQVETFPTTAEKDTPSMLRLLQQWWTATGAMGSTAPLLTLKDDPIENLRPLKVRVIGAGYSGIYLGIRIPQRLRNIDLKIYEKNDGVGGTWWENRYPGCACDIPAHSYQYSFDPNPNWSAFYAPAKEICDYLTSKAEKYGVMRFVQLSHKVTDCTWNDNIKKWKITVENTITKEIIEEECDIVISARGALNDIAWPNIPGFDKFKGEVMHSAAWKQDYDFKNKRVGVIGGGSSSIQIVPSLQKIEGTHLSCFVRSRTWISNPFGDNVMINLGLDPKKLEFTEEQRQEFNNNPKKFLEFRRTIEADGNTVHGISFKGHEVQNGAKIAFAEMMKQRLAKKPEILDSLIPNFGVGCRRLTPGPGYLEALVEDNVDFISDRIREITPTSVILETGKSIEIDALVCATGFNTSSPPPFQVNGKNGVSLQQRFKPYPETYLTMAVDGFPNFFMMLGPNSAIGSGSLTMMIETEGDYIVKCIRKLQKEDYITMMPKRERIQDFSEYIDAYFSKTVYMDECHSWYRSEGGHGNRVSGLWPGSALHCLEALRAPRWEDFEYESRHENGMRWLGSGWSVTHIKNKDGKFGGDPAWYLDPSQVDVPPAPRPEEDERYTKLKPWSY</sequence>
<reference evidence="6 7" key="1">
    <citation type="submission" date="2018-05" db="EMBL/GenBank/DDBJ databases">
        <title>Draft genome sequence of Scytalidium lignicola DSM 105466, a ubiquitous saprotrophic fungus.</title>
        <authorList>
            <person name="Buettner E."/>
            <person name="Gebauer A.M."/>
            <person name="Hofrichter M."/>
            <person name="Liers C."/>
            <person name="Kellner H."/>
        </authorList>
    </citation>
    <scope>NUCLEOTIDE SEQUENCE [LARGE SCALE GENOMIC DNA]</scope>
    <source>
        <strain evidence="6 7">DSM 105466</strain>
    </source>
</reference>
<evidence type="ECO:0000313" key="7">
    <source>
        <dbReference type="Proteomes" id="UP000258309"/>
    </source>
</evidence>
<proteinExistence type="inferred from homology"/>
<evidence type="ECO:0000256" key="5">
    <source>
        <dbReference type="SAM" id="MobiDB-lite"/>
    </source>
</evidence>
<dbReference type="InterPro" id="IPR036188">
    <property type="entry name" value="FAD/NAD-bd_sf"/>
</dbReference>
<dbReference type="AlphaFoldDB" id="A0A3E2HK68"/>
<dbReference type="GO" id="GO:0004499">
    <property type="term" value="F:N,N-dimethylaniline monooxygenase activity"/>
    <property type="evidence" value="ECO:0007669"/>
    <property type="project" value="InterPro"/>
</dbReference>
<evidence type="ECO:0000256" key="2">
    <source>
        <dbReference type="ARBA" id="ARBA00022630"/>
    </source>
</evidence>
<protein>
    <submittedName>
        <fullName evidence="6">Uncharacterized protein</fullName>
    </submittedName>
</protein>